<evidence type="ECO:0000313" key="5">
    <source>
        <dbReference type="Proteomes" id="UP000195913"/>
    </source>
</evidence>
<keyword evidence="2" id="KW-0808">Transferase</keyword>
<dbReference type="Gene3D" id="3.40.50.150">
    <property type="entry name" value="Vaccinia Virus protein VP39"/>
    <property type="match status" value="1"/>
</dbReference>
<evidence type="ECO:0000256" key="2">
    <source>
        <dbReference type="ARBA" id="ARBA00022679"/>
    </source>
</evidence>
<proteinExistence type="predicted"/>
<keyword evidence="1" id="KW-0489">Methyltransferase</keyword>
<sequence length="236" mass="25508">MQAPREDKIRFALARTVNLQLMGSDHYFSAQPSTPFTRKSIHVTLGGREHTVNTAGGIFSPDGIDKGTAVLLGGVPAPAPQGHLLDIGCGWGPIALSLAMASPEATVHAVDVNERSVELTRENAQALSLDNVVTTTPEAVDESVRFHTIWSNPPIRVGKEALHGILLQWLPRLAPGGTAWLVVQKNLGSDSLQKWLARELPTGFLVDRYSTAKSFRILRVRNTLGMAEHDSIPAEA</sequence>
<feature type="domain" description="Methyltransferase small" evidence="3">
    <location>
        <begin position="50"/>
        <end position="192"/>
    </location>
</feature>
<dbReference type="Pfam" id="PF05175">
    <property type="entry name" value="MTS"/>
    <property type="match status" value="1"/>
</dbReference>
<dbReference type="GO" id="GO:0032259">
    <property type="term" value="P:methylation"/>
    <property type="evidence" value="ECO:0007669"/>
    <property type="project" value="UniProtKB-KW"/>
</dbReference>
<accession>A0A1R4G0F1</accession>
<dbReference type="Proteomes" id="UP000195913">
    <property type="component" value="Unassembled WGS sequence"/>
</dbReference>
<dbReference type="GO" id="GO:0008757">
    <property type="term" value="F:S-adenosylmethionine-dependent methyltransferase activity"/>
    <property type="evidence" value="ECO:0007669"/>
    <property type="project" value="InterPro"/>
</dbReference>
<name>A0A1R4G0F1_9MICC</name>
<dbReference type="InterPro" id="IPR029063">
    <property type="entry name" value="SAM-dependent_MTases_sf"/>
</dbReference>
<dbReference type="InterPro" id="IPR007848">
    <property type="entry name" value="Small_mtfrase_dom"/>
</dbReference>
<dbReference type="PANTHER" id="PTHR47816">
    <property type="entry name" value="RIBOSOMAL RNA SMALL SUBUNIT METHYLTRANSFERASE C"/>
    <property type="match status" value="1"/>
</dbReference>
<dbReference type="InterPro" id="IPR046977">
    <property type="entry name" value="RsmC/RlmG"/>
</dbReference>
<evidence type="ECO:0000259" key="3">
    <source>
        <dbReference type="Pfam" id="PF05175"/>
    </source>
</evidence>
<gene>
    <name evidence="4" type="ORF">FM101_06830</name>
</gene>
<reference evidence="4 5" key="1">
    <citation type="submission" date="2017-02" db="EMBL/GenBank/DDBJ databases">
        <authorList>
            <person name="Peterson S.W."/>
        </authorList>
    </citation>
    <scope>NUCLEOTIDE SEQUENCE [LARGE SCALE GENOMIC DNA]</scope>
    <source>
        <strain evidence="4 5">B Ar 00.02</strain>
    </source>
</reference>
<protein>
    <recommendedName>
        <fullName evidence="3">Methyltransferase small domain-containing protein</fullName>
    </recommendedName>
</protein>
<evidence type="ECO:0000256" key="1">
    <source>
        <dbReference type="ARBA" id="ARBA00022603"/>
    </source>
</evidence>
<dbReference type="PANTHER" id="PTHR47816:SF4">
    <property type="entry name" value="RIBOSOMAL RNA SMALL SUBUNIT METHYLTRANSFERASE C"/>
    <property type="match status" value="1"/>
</dbReference>
<evidence type="ECO:0000313" key="4">
    <source>
        <dbReference type="EMBL" id="SJM61452.1"/>
    </source>
</evidence>
<keyword evidence="5" id="KW-1185">Reference proteome</keyword>
<dbReference type="EMBL" id="FUHW01000025">
    <property type="protein sequence ID" value="SJM61452.1"/>
    <property type="molecule type" value="Genomic_DNA"/>
</dbReference>
<dbReference type="CDD" id="cd02440">
    <property type="entry name" value="AdoMet_MTases"/>
    <property type="match status" value="1"/>
</dbReference>
<dbReference type="SUPFAM" id="SSF53335">
    <property type="entry name" value="S-adenosyl-L-methionine-dependent methyltransferases"/>
    <property type="match status" value="1"/>
</dbReference>
<dbReference type="AlphaFoldDB" id="A0A1R4G0F1"/>
<organism evidence="4 5">
    <name type="scientific">Arthrobacter rhombi</name>
    <dbReference type="NCBI Taxonomy" id="71253"/>
    <lineage>
        <taxon>Bacteria</taxon>
        <taxon>Bacillati</taxon>
        <taxon>Actinomycetota</taxon>
        <taxon>Actinomycetes</taxon>
        <taxon>Micrococcales</taxon>
        <taxon>Micrococcaceae</taxon>
        <taxon>Arthrobacter</taxon>
    </lineage>
</organism>